<dbReference type="CDD" id="cd17580">
    <property type="entry name" value="REC_2_DhkD-like"/>
    <property type="match status" value="1"/>
</dbReference>
<proteinExistence type="predicted"/>
<protein>
    <submittedName>
        <fullName evidence="4">Response regulator</fullName>
    </submittedName>
</protein>
<gene>
    <name evidence="4" type="ORF">M0L20_24230</name>
</gene>
<evidence type="ECO:0000256" key="1">
    <source>
        <dbReference type="ARBA" id="ARBA00022553"/>
    </source>
</evidence>
<keyword evidence="5" id="KW-1185">Reference proteome</keyword>
<evidence type="ECO:0000313" key="4">
    <source>
        <dbReference type="EMBL" id="MCK8495001.1"/>
    </source>
</evidence>
<dbReference type="Proteomes" id="UP001202180">
    <property type="component" value="Unassembled WGS sequence"/>
</dbReference>
<dbReference type="EMBL" id="JALPRF010000005">
    <property type="protein sequence ID" value="MCK8495001.1"/>
    <property type="molecule type" value="Genomic_DNA"/>
</dbReference>
<dbReference type="PANTHER" id="PTHR44591">
    <property type="entry name" value="STRESS RESPONSE REGULATOR PROTEIN 1"/>
    <property type="match status" value="1"/>
</dbReference>
<dbReference type="InterPro" id="IPR001789">
    <property type="entry name" value="Sig_transdc_resp-reg_receiver"/>
</dbReference>
<evidence type="ECO:0000313" key="5">
    <source>
        <dbReference type="Proteomes" id="UP001202180"/>
    </source>
</evidence>
<dbReference type="SUPFAM" id="SSF52172">
    <property type="entry name" value="CheY-like"/>
    <property type="match status" value="1"/>
</dbReference>
<dbReference type="PANTHER" id="PTHR44591:SF3">
    <property type="entry name" value="RESPONSE REGULATORY DOMAIN-CONTAINING PROTEIN"/>
    <property type="match status" value="1"/>
</dbReference>
<organism evidence="4 5">
    <name type="scientific">Spirosoma liriopis</name>
    <dbReference type="NCBI Taxonomy" id="2937440"/>
    <lineage>
        <taxon>Bacteria</taxon>
        <taxon>Pseudomonadati</taxon>
        <taxon>Bacteroidota</taxon>
        <taxon>Cytophagia</taxon>
        <taxon>Cytophagales</taxon>
        <taxon>Cytophagaceae</taxon>
        <taxon>Spirosoma</taxon>
    </lineage>
</organism>
<sequence length="136" mass="14884">MNPQSPVRRVLLVDDNADANLILSISLRLNGYAVQSCISGQQALEITQTWTPHAILLDISMPGMDGYETCRRLREQPGGDQAVIVAVTGYGQEETRRRTREAGFDNHLVKPVDVAALPNLLSELIDQKNADAAIDS</sequence>
<dbReference type="Gene3D" id="3.40.50.2300">
    <property type="match status" value="1"/>
</dbReference>
<accession>A0ABT0HS60</accession>
<dbReference type="InterPro" id="IPR011006">
    <property type="entry name" value="CheY-like_superfamily"/>
</dbReference>
<dbReference type="InterPro" id="IPR050595">
    <property type="entry name" value="Bact_response_regulator"/>
</dbReference>
<dbReference type="PROSITE" id="PS50110">
    <property type="entry name" value="RESPONSE_REGULATORY"/>
    <property type="match status" value="1"/>
</dbReference>
<evidence type="ECO:0000256" key="2">
    <source>
        <dbReference type="PROSITE-ProRule" id="PRU00169"/>
    </source>
</evidence>
<dbReference type="SMART" id="SM00448">
    <property type="entry name" value="REC"/>
    <property type="match status" value="1"/>
</dbReference>
<dbReference type="RefSeq" id="WP_248479645.1">
    <property type="nucleotide sequence ID" value="NZ_JALPRF010000005.1"/>
</dbReference>
<feature type="modified residue" description="4-aspartylphosphate" evidence="2">
    <location>
        <position position="58"/>
    </location>
</feature>
<dbReference type="Pfam" id="PF00072">
    <property type="entry name" value="Response_reg"/>
    <property type="match status" value="1"/>
</dbReference>
<feature type="domain" description="Response regulatory" evidence="3">
    <location>
        <begin position="9"/>
        <end position="125"/>
    </location>
</feature>
<comment type="caution">
    <text evidence="4">The sequence shown here is derived from an EMBL/GenBank/DDBJ whole genome shotgun (WGS) entry which is preliminary data.</text>
</comment>
<evidence type="ECO:0000259" key="3">
    <source>
        <dbReference type="PROSITE" id="PS50110"/>
    </source>
</evidence>
<keyword evidence="1 2" id="KW-0597">Phosphoprotein</keyword>
<name>A0ABT0HS60_9BACT</name>
<reference evidence="4 5" key="1">
    <citation type="submission" date="2022-04" db="EMBL/GenBank/DDBJ databases">
        <title>Spirosoma sp. strain RP8 genome sequencing and assembly.</title>
        <authorList>
            <person name="Jung Y."/>
        </authorList>
    </citation>
    <scope>NUCLEOTIDE SEQUENCE [LARGE SCALE GENOMIC DNA]</scope>
    <source>
        <strain evidence="4 5">RP8</strain>
    </source>
</reference>